<comment type="caution">
    <text evidence="2">The sequence shown here is derived from an EMBL/GenBank/DDBJ whole genome shotgun (WGS) entry which is preliminary data.</text>
</comment>
<evidence type="ECO:0000313" key="2">
    <source>
        <dbReference type="EMBL" id="TDH35662.1"/>
    </source>
</evidence>
<keyword evidence="1" id="KW-1133">Transmembrane helix</keyword>
<dbReference type="RefSeq" id="WP_133284363.1">
    <property type="nucleotide sequence ID" value="NZ_SMSI01000002.1"/>
</dbReference>
<dbReference type="Proteomes" id="UP000295131">
    <property type="component" value="Unassembled WGS sequence"/>
</dbReference>
<gene>
    <name evidence="2" type="ORF">E2A64_09985</name>
</gene>
<sequence length="75" mass="8410">MDIDAFLTAVFGSSKLEDLALPISIGLIVLMVLGFWLFSICGKRRTRDAIETYHASLKDHSTKLRRGMKTPSGRR</sequence>
<name>A0A4V3A6Z9_9HYPH</name>
<keyword evidence="1" id="KW-0472">Membrane</keyword>
<reference evidence="2 3" key="1">
    <citation type="journal article" date="2013" name="Int. J. Syst. Evol. Microbiol.">
        <title>Hoeflea suaedae sp. nov., an endophytic bacterium isolated from the root of the halophyte Suaeda maritima.</title>
        <authorList>
            <person name="Chung E.J."/>
            <person name="Park J.A."/>
            <person name="Pramanik P."/>
            <person name="Bibi F."/>
            <person name="Jeon C.O."/>
            <person name="Chung Y.R."/>
        </authorList>
    </citation>
    <scope>NUCLEOTIDE SEQUENCE [LARGE SCALE GENOMIC DNA]</scope>
    <source>
        <strain evidence="2 3">YC6898</strain>
    </source>
</reference>
<dbReference type="AlphaFoldDB" id="A0A4V3A6Z9"/>
<dbReference type="EMBL" id="SMSI01000002">
    <property type="protein sequence ID" value="TDH35662.1"/>
    <property type="molecule type" value="Genomic_DNA"/>
</dbReference>
<accession>A0A4V3A6Z9</accession>
<keyword evidence="1" id="KW-0812">Transmembrane</keyword>
<feature type="transmembrane region" description="Helical" evidence="1">
    <location>
        <begin position="20"/>
        <end position="38"/>
    </location>
</feature>
<protein>
    <submittedName>
        <fullName evidence="2">Uncharacterized protein</fullName>
    </submittedName>
</protein>
<dbReference type="OrthoDB" id="8116367at2"/>
<evidence type="ECO:0000256" key="1">
    <source>
        <dbReference type="SAM" id="Phobius"/>
    </source>
</evidence>
<evidence type="ECO:0000313" key="3">
    <source>
        <dbReference type="Proteomes" id="UP000295131"/>
    </source>
</evidence>
<keyword evidence="3" id="KW-1185">Reference proteome</keyword>
<organism evidence="2 3">
    <name type="scientific">Pseudohoeflea suaedae</name>
    <dbReference type="NCBI Taxonomy" id="877384"/>
    <lineage>
        <taxon>Bacteria</taxon>
        <taxon>Pseudomonadati</taxon>
        <taxon>Pseudomonadota</taxon>
        <taxon>Alphaproteobacteria</taxon>
        <taxon>Hyphomicrobiales</taxon>
        <taxon>Rhizobiaceae</taxon>
        <taxon>Pseudohoeflea</taxon>
    </lineage>
</organism>
<proteinExistence type="predicted"/>